<gene>
    <name evidence="1" type="ORF">KOM_12_188</name>
</gene>
<name>A0A8F8PN40_9VIRU</name>
<organism evidence="1">
    <name type="scientific">Clandestinovirus</name>
    <dbReference type="NCBI Taxonomy" id="2831644"/>
    <lineage>
        <taxon>Viruses</taxon>
    </lineage>
</organism>
<sequence length="221" mass="25066">MSQNEEFARHVQNAKQVRFHELLQSSPNAQIADYRLVVLDFTSTSNGVLVILVPVQDGINHVREIAHKEFSSSCSDRVKLAGFALFTQDFDPIDEDSKKELQDGDIFQVSDIFTITKKLVENTDVVKTKKTELLLRIVGQEVQLAGNEIDEFQMFFVWFESDKTILPVLFKPDLQGSILYELAAKHCTSNFVINHEDGTLVTRDSVINMTDGSFVYVMTNE</sequence>
<dbReference type="EMBL" id="MZ420154">
    <property type="protein sequence ID" value="QYA18457.1"/>
    <property type="molecule type" value="Genomic_DNA"/>
</dbReference>
<accession>A0A8F8PN40</accession>
<protein>
    <submittedName>
        <fullName evidence="1">Uncharacterized protein</fullName>
    </submittedName>
</protein>
<evidence type="ECO:0000313" key="1">
    <source>
        <dbReference type="EMBL" id="QYA18457.1"/>
    </source>
</evidence>
<reference evidence="1" key="1">
    <citation type="submission" date="2021-06" db="EMBL/GenBank/DDBJ databases">
        <authorList>
            <person name="Rolland C."/>
        </authorList>
    </citation>
    <scope>NUCLEOTIDE SEQUENCE</scope>
    <source>
        <strain evidence="1">347.936635</strain>
    </source>
</reference>
<proteinExistence type="predicted"/>